<dbReference type="GO" id="GO:0016018">
    <property type="term" value="F:cyclosporin A binding"/>
    <property type="evidence" value="ECO:0007669"/>
    <property type="project" value="TreeGrafter"/>
</dbReference>
<dbReference type="PANTHER" id="PTHR11071:SF561">
    <property type="entry name" value="PEPTIDYL-PROLYL CIS-TRANS ISOMERASE D-RELATED"/>
    <property type="match status" value="1"/>
</dbReference>
<dbReference type="GO" id="GO:0006974">
    <property type="term" value="P:DNA damage response"/>
    <property type="evidence" value="ECO:0007669"/>
    <property type="project" value="InterPro"/>
</dbReference>
<dbReference type="Pfam" id="PF07962">
    <property type="entry name" value="Swi3"/>
    <property type="match status" value="1"/>
</dbReference>
<dbReference type="PANTHER" id="PTHR11071">
    <property type="entry name" value="PEPTIDYL-PROLYL CIS-TRANS ISOMERASE"/>
    <property type="match status" value="1"/>
</dbReference>
<feature type="region of interest" description="Disordered" evidence="5">
    <location>
        <begin position="631"/>
        <end position="681"/>
    </location>
</feature>
<dbReference type="EMBL" id="CAXLJL010000212">
    <property type="protein sequence ID" value="CAL5134641.1"/>
    <property type="molecule type" value="Genomic_DNA"/>
</dbReference>
<dbReference type="Proteomes" id="UP001497525">
    <property type="component" value="Unassembled WGS sequence"/>
</dbReference>
<name>A0AAV2TEB3_CALDB</name>
<proteinExistence type="predicted"/>
<evidence type="ECO:0000256" key="3">
    <source>
        <dbReference type="ARBA" id="ARBA00023110"/>
    </source>
</evidence>
<dbReference type="EC" id="5.2.1.8" evidence="2"/>
<evidence type="ECO:0000256" key="4">
    <source>
        <dbReference type="ARBA" id="ARBA00023235"/>
    </source>
</evidence>
<keyword evidence="3" id="KW-0697">Rotamase</keyword>
<organism evidence="7 8">
    <name type="scientific">Calicophoron daubneyi</name>
    <name type="common">Rumen fluke</name>
    <name type="synonym">Paramphistomum daubneyi</name>
    <dbReference type="NCBI Taxonomy" id="300641"/>
    <lineage>
        <taxon>Eukaryota</taxon>
        <taxon>Metazoa</taxon>
        <taxon>Spiralia</taxon>
        <taxon>Lophotrochozoa</taxon>
        <taxon>Platyhelminthes</taxon>
        <taxon>Trematoda</taxon>
        <taxon>Digenea</taxon>
        <taxon>Plagiorchiida</taxon>
        <taxon>Pronocephalata</taxon>
        <taxon>Paramphistomoidea</taxon>
        <taxon>Paramphistomidae</taxon>
        <taxon>Calicophoron</taxon>
    </lineage>
</organism>
<protein>
    <recommendedName>
        <fullName evidence="2">peptidylprolyl isomerase</fullName>
        <ecNumber evidence="2">5.2.1.8</ecNumber>
    </recommendedName>
</protein>
<feature type="compositionally biased region" description="Basic and acidic residues" evidence="5">
    <location>
        <begin position="639"/>
        <end position="652"/>
    </location>
</feature>
<feature type="domain" description="PPIase cyclophilin-type" evidence="6">
    <location>
        <begin position="21"/>
        <end position="179"/>
    </location>
</feature>
<feature type="compositionally biased region" description="Acidic residues" evidence="5">
    <location>
        <begin position="277"/>
        <end position="292"/>
    </location>
</feature>
<evidence type="ECO:0000313" key="7">
    <source>
        <dbReference type="EMBL" id="CAL5134641.1"/>
    </source>
</evidence>
<sequence length="681" mass="75555">MAVPLPAVSERMNNPKNPVVFFDVTVGGQEIGRMQFELFHDVVPKTAENFRQFCTGEYRKDGVPTGYKGSSFHRIIKDFMVQGGDFINSDGTGSFSIYGGSQFADENFRMKHSSPGMLSMANSGRDTNGCQFFITCAPCEFLDGKHVVFGQIVDGMLVLKKIENVPTGANNRPKAKSEIHSRFARSVLSSTRIVEGDEDEADKFQRPAVSTKQPRRRRLRMFDEDEEENTENIEPSSSSFLPSSIPVRTPSRVLSDEGSGSESENEGVSGGNRSESEEVLEEEEDVSIPSEDELPKSRFRKPLSERLRDGAAHIRSTSPDESVDGVQRSPPDGSTLNRATGEAEEVDEDVLNRLRKMSKGAAKRVPKNPRPKFDPPRLLGDNGLPALLKAFQNVKFKGKGHEFEDLDRLLFVYEAWANRLVPKSTFPEVIERLEKVGSRREIQVTLHRLRAGIWPPQMSNEFVENSDEEDQTEMPVQRREEDDEEAAWQRALQTVPTQPDRFTEHQLYRPSDSVAVNLRESSSSSSDDDQEVPSRTAESPEPSRLFPNPVPTTQPDEPVAGPSTMPLITTESRAERNRRLAMERLKARQSGIASTQPGLKSPAVSTPSVLKNALKAALNSSATLELSQANCISQSRSSVPEEPHTESVDHAPDTQNSPDDELMIVTAPPNDCVLDSTSTEP</sequence>
<dbReference type="InterPro" id="IPR012923">
    <property type="entry name" value="Csm3"/>
</dbReference>
<feature type="region of interest" description="Disordered" evidence="5">
    <location>
        <begin position="358"/>
        <end position="378"/>
    </location>
</feature>
<dbReference type="GO" id="GO:0006457">
    <property type="term" value="P:protein folding"/>
    <property type="evidence" value="ECO:0007669"/>
    <property type="project" value="InterPro"/>
</dbReference>
<feature type="compositionally biased region" description="Basic and acidic residues" evidence="5">
    <location>
        <begin position="302"/>
        <end position="312"/>
    </location>
</feature>
<comment type="catalytic activity">
    <reaction evidence="1">
        <text>[protein]-peptidylproline (omega=180) = [protein]-peptidylproline (omega=0)</text>
        <dbReference type="Rhea" id="RHEA:16237"/>
        <dbReference type="Rhea" id="RHEA-COMP:10747"/>
        <dbReference type="Rhea" id="RHEA-COMP:10748"/>
        <dbReference type="ChEBI" id="CHEBI:83833"/>
        <dbReference type="ChEBI" id="CHEBI:83834"/>
        <dbReference type="EC" id="5.2.1.8"/>
    </reaction>
</comment>
<dbReference type="GO" id="GO:0003755">
    <property type="term" value="F:peptidyl-prolyl cis-trans isomerase activity"/>
    <property type="evidence" value="ECO:0007669"/>
    <property type="project" value="UniProtKB-KW"/>
</dbReference>
<dbReference type="GO" id="GO:0031297">
    <property type="term" value="P:replication fork processing"/>
    <property type="evidence" value="ECO:0007669"/>
    <property type="project" value="InterPro"/>
</dbReference>
<dbReference type="CDD" id="cd01926">
    <property type="entry name" value="cyclophilin_ABH_like"/>
    <property type="match status" value="1"/>
</dbReference>
<comment type="caution">
    <text evidence="7">The sequence shown here is derived from an EMBL/GenBank/DDBJ whole genome shotgun (WGS) entry which is preliminary data.</text>
</comment>
<gene>
    <name evidence="7" type="ORF">CDAUBV1_LOCUS8497</name>
</gene>
<evidence type="ECO:0000256" key="2">
    <source>
        <dbReference type="ARBA" id="ARBA00013194"/>
    </source>
</evidence>
<feature type="region of interest" description="Disordered" evidence="5">
    <location>
        <begin position="459"/>
        <end position="605"/>
    </location>
</feature>
<dbReference type="InterPro" id="IPR029000">
    <property type="entry name" value="Cyclophilin-like_dom_sf"/>
</dbReference>
<dbReference type="InterPro" id="IPR002130">
    <property type="entry name" value="Cyclophilin-type_PPIase_dom"/>
</dbReference>
<accession>A0AAV2TEB3</accession>
<dbReference type="FunFam" id="2.40.100.10:FF:000025">
    <property type="entry name" value="Peptidyl-prolyl cis-trans isomerase CYP19-2"/>
    <property type="match status" value="1"/>
</dbReference>
<feature type="region of interest" description="Disordered" evidence="5">
    <location>
        <begin position="196"/>
        <end position="344"/>
    </location>
</feature>
<evidence type="ECO:0000256" key="5">
    <source>
        <dbReference type="SAM" id="MobiDB-lite"/>
    </source>
</evidence>
<dbReference type="GO" id="GO:0005634">
    <property type="term" value="C:nucleus"/>
    <property type="evidence" value="ECO:0007669"/>
    <property type="project" value="InterPro"/>
</dbReference>
<dbReference type="PROSITE" id="PS50072">
    <property type="entry name" value="CSA_PPIASE_2"/>
    <property type="match status" value="1"/>
</dbReference>
<dbReference type="AlphaFoldDB" id="A0AAV2TEB3"/>
<dbReference type="Gene3D" id="2.40.100.10">
    <property type="entry name" value="Cyclophilin-like"/>
    <property type="match status" value="1"/>
</dbReference>
<reference evidence="7" key="1">
    <citation type="submission" date="2024-06" db="EMBL/GenBank/DDBJ databases">
        <authorList>
            <person name="Liu X."/>
            <person name="Lenzi L."/>
            <person name="Haldenby T S."/>
            <person name="Uol C."/>
        </authorList>
    </citation>
    <scope>NUCLEOTIDE SEQUENCE</scope>
</reference>
<evidence type="ECO:0000259" key="6">
    <source>
        <dbReference type="PROSITE" id="PS50072"/>
    </source>
</evidence>
<feature type="compositionally biased region" description="Basic and acidic residues" evidence="5">
    <location>
        <begin position="572"/>
        <end position="586"/>
    </location>
</feature>
<keyword evidence="4" id="KW-0413">Isomerase</keyword>
<feature type="compositionally biased region" description="Polar residues" evidence="5">
    <location>
        <begin position="591"/>
        <end position="605"/>
    </location>
</feature>
<dbReference type="SUPFAM" id="SSF50891">
    <property type="entry name" value="Cyclophilin-like"/>
    <property type="match status" value="1"/>
</dbReference>
<feature type="compositionally biased region" description="Basic residues" evidence="5">
    <location>
        <begin position="358"/>
        <end position="370"/>
    </location>
</feature>
<dbReference type="PRINTS" id="PR00153">
    <property type="entry name" value="CSAPPISMRASE"/>
</dbReference>
<feature type="compositionally biased region" description="Low complexity" evidence="5">
    <location>
        <begin position="232"/>
        <end position="246"/>
    </location>
</feature>
<dbReference type="PROSITE" id="PS00170">
    <property type="entry name" value="CSA_PPIASE_1"/>
    <property type="match status" value="1"/>
</dbReference>
<dbReference type="GO" id="GO:0005737">
    <property type="term" value="C:cytoplasm"/>
    <property type="evidence" value="ECO:0007669"/>
    <property type="project" value="TreeGrafter"/>
</dbReference>
<dbReference type="Pfam" id="PF00160">
    <property type="entry name" value="Pro_isomerase"/>
    <property type="match status" value="1"/>
</dbReference>
<evidence type="ECO:0000313" key="8">
    <source>
        <dbReference type="Proteomes" id="UP001497525"/>
    </source>
</evidence>
<dbReference type="InterPro" id="IPR020892">
    <property type="entry name" value="Cyclophilin-type_PPIase_CS"/>
</dbReference>
<evidence type="ECO:0000256" key="1">
    <source>
        <dbReference type="ARBA" id="ARBA00000971"/>
    </source>
</evidence>